<name>A0A978VFH6_ZIZJJ</name>
<proteinExistence type="predicted"/>
<sequence length="89" mass="10059">MLRVNNLLLYLGLLLYPLNSQHSKTPFSNLSAKSGKLDDALRLIESWPSKFQATESDDEAYSVFLHARIFRPSASSPRKQRKSMPPPSP</sequence>
<dbReference type="AlphaFoldDB" id="A0A978VFH6"/>
<accession>A0A978VFH6</accession>
<feature type="signal peptide" evidence="1">
    <location>
        <begin position="1"/>
        <end position="20"/>
    </location>
</feature>
<evidence type="ECO:0000313" key="3">
    <source>
        <dbReference type="Proteomes" id="UP000813462"/>
    </source>
</evidence>
<reference evidence="2" key="1">
    <citation type="journal article" date="2021" name="Front. Plant Sci.">
        <title>Chromosome-Scale Genome Assembly for Chinese Sour Jujube and Insights Into Its Genome Evolution and Domestication Signature.</title>
        <authorList>
            <person name="Shen L.-Y."/>
            <person name="Luo H."/>
            <person name="Wang X.-L."/>
            <person name="Wang X.-M."/>
            <person name="Qiu X.-J."/>
            <person name="Liu H."/>
            <person name="Zhou S.-S."/>
            <person name="Jia K.-H."/>
            <person name="Nie S."/>
            <person name="Bao Y.-T."/>
            <person name="Zhang R.-G."/>
            <person name="Yun Q.-Z."/>
            <person name="Chai Y.-H."/>
            <person name="Lu J.-Y."/>
            <person name="Li Y."/>
            <person name="Zhao S.-W."/>
            <person name="Mao J.-F."/>
            <person name="Jia S.-G."/>
            <person name="Mao Y.-M."/>
        </authorList>
    </citation>
    <scope>NUCLEOTIDE SEQUENCE</scope>
    <source>
        <strain evidence="2">AT0</strain>
        <tissue evidence="2">Leaf</tissue>
    </source>
</reference>
<evidence type="ECO:0000256" key="1">
    <source>
        <dbReference type="SAM" id="SignalP"/>
    </source>
</evidence>
<evidence type="ECO:0000313" key="2">
    <source>
        <dbReference type="EMBL" id="KAH7529115.1"/>
    </source>
</evidence>
<comment type="caution">
    <text evidence="2">The sequence shown here is derived from an EMBL/GenBank/DDBJ whole genome shotgun (WGS) entry which is preliminary data.</text>
</comment>
<dbReference type="EMBL" id="JAEACU010000005">
    <property type="protein sequence ID" value="KAH7529115.1"/>
    <property type="molecule type" value="Genomic_DNA"/>
</dbReference>
<protein>
    <submittedName>
        <fullName evidence="2">Uncharacterized protein</fullName>
    </submittedName>
</protein>
<organism evidence="2 3">
    <name type="scientific">Ziziphus jujuba var. spinosa</name>
    <dbReference type="NCBI Taxonomy" id="714518"/>
    <lineage>
        <taxon>Eukaryota</taxon>
        <taxon>Viridiplantae</taxon>
        <taxon>Streptophyta</taxon>
        <taxon>Embryophyta</taxon>
        <taxon>Tracheophyta</taxon>
        <taxon>Spermatophyta</taxon>
        <taxon>Magnoliopsida</taxon>
        <taxon>eudicotyledons</taxon>
        <taxon>Gunneridae</taxon>
        <taxon>Pentapetalae</taxon>
        <taxon>rosids</taxon>
        <taxon>fabids</taxon>
        <taxon>Rosales</taxon>
        <taxon>Rhamnaceae</taxon>
        <taxon>Paliureae</taxon>
        <taxon>Ziziphus</taxon>
    </lineage>
</organism>
<feature type="chain" id="PRO_5036880086" evidence="1">
    <location>
        <begin position="21"/>
        <end position="89"/>
    </location>
</feature>
<keyword evidence="1" id="KW-0732">Signal</keyword>
<gene>
    <name evidence="2" type="ORF">FEM48_Zijuj05G0150100</name>
</gene>
<dbReference type="Proteomes" id="UP000813462">
    <property type="component" value="Unassembled WGS sequence"/>
</dbReference>